<dbReference type="InterPro" id="IPR024079">
    <property type="entry name" value="MetalloPept_cat_dom_sf"/>
</dbReference>
<dbReference type="InterPro" id="IPR039124">
    <property type="entry name" value="PRA1-like"/>
</dbReference>
<feature type="chain" id="PRO_5015152744" description="Putative peptidase domain-containing protein" evidence="5">
    <location>
        <begin position="18"/>
        <end position="303"/>
    </location>
</feature>
<dbReference type="InParanoid" id="A0A2P5IAL9"/>
<evidence type="ECO:0000313" key="7">
    <source>
        <dbReference type="EMBL" id="POS79550.1"/>
    </source>
</evidence>
<dbReference type="SUPFAM" id="SSF55486">
    <property type="entry name" value="Metalloproteases ('zincins'), catalytic domain"/>
    <property type="match status" value="1"/>
</dbReference>
<keyword evidence="8" id="KW-1185">Reference proteome</keyword>
<dbReference type="Proteomes" id="UP000094444">
    <property type="component" value="Unassembled WGS sequence"/>
</dbReference>
<evidence type="ECO:0000256" key="5">
    <source>
        <dbReference type="SAM" id="SignalP"/>
    </source>
</evidence>
<dbReference type="AlphaFoldDB" id="A0A2P5IAL9"/>
<protein>
    <recommendedName>
        <fullName evidence="6">Putative peptidase domain-containing protein</fullName>
    </recommendedName>
</protein>
<feature type="domain" description="Putative peptidase" evidence="6">
    <location>
        <begin position="7"/>
        <end position="244"/>
    </location>
</feature>
<dbReference type="CDD" id="cd11307">
    <property type="entry name" value="M35_Asp_f2_like"/>
    <property type="match status" value="1"/>
</dbReference>
<feature type="compositionally biased region" description="Basic and acidic residues" evidence="4">
    <location>
        <begin position="292"/>
        <end position="303"/>
    </location>
</feature>
<name>A0A2P5IAL9_DIAHE</name>
<organism evidence="7 8">
    <name type="scientific">Diaporthe helianthi</name>
    <dbReference type="NCBI Taxonomy" id="158607"/>
    <lineage>
        <taxon>Eukaryota</taxon>
        <taxon>Fungi</taxon>
        <taxon>Dikarya</taxon>
        <taxon>Ascomycota</taxon>
        <taxon>Pezizomycotina</taxon>
        <taxon>Sordariomycetes</taxon>
        <taxon>Sordariomycetidae</taxon>
        <taxon>Diaporthales</taxon>
        <taxon>Diaporthaceae</taxon>
        <taxon>Diaporthe</taxon>
    </lineage>
</organism>
<reference evidence="7" key="1">
    <citation type="submission" date="2017-09" db="EMBL/GenBank/DDBJ databases">
        <title>Polyketide synthases of a Diaporthe helianthi virulent isolate.</title>
        <authorList>
            <person name="Baroncelli R."/>
        </authorList>
    </citation>
    <scope>NUCLEOTIDE SEQUENCE [LARGE SCALE GENOMIC DNA]</scope>
    <source>
        <strain evidence="7">7/96</strain>
    </source>
</reference>
<feature type="compositionally biased region" description="Low complexity" evidence="4">
    <location>
        <begin position="253"/>
        <end position="287"/>
    </location>
</feature>
<evidence type="ECO:0000256" key="4">
    <source>
        <dbReference type="SAM" id="MobiDB-lite"/>
    </source>
</evidence>
<comment type="similarity">
    <text evidence="3">Belongs to the ZPS1 family.</text>
</comment>
<dbReference type="STRING" id="158607.A0A2P5IAL9"/>
<keyword evidence="2" id="KW-0325">Glycoprotein</keyword>
<dbReference type="GO" id="GO:0005576">
    <property type="term" value="C:extracellular region"/>
    <property type="evidence" value="ECO:0007669"/>
    <property type="project" value="TreeGrafter"/>
</dbReference>
<sequence length="303" mass="32965">MLSPLVFTLFVLAVVSAAPTSLDERQAAFEITEQQPWNAGAVTEFRIHPSCNASQAYQLRQGLNDAVELAQHAKDHVLRWGNSSEFYRRYFGNAPSPEVIGAFDIIVNGNKANALFRCDDPDRNCQNMPTWGGHWRGANATEETVICPTSFFERRPLSTLCAQGYNVREYSRLLYWGSDLLHRLYHVPAFGQAYIDHYSEGYEGIIESAANNNPNSTHDSDGLQYFALDVYAYDIILPGEGCPGPSGPPNTETSSTPAPSSMGAPPSASATSTATATSAEPAASETTLPDNCHTHSDGSIHCI</sequence>
<evidence type="ECO:0000256" key="3">
    <source>
        <dbReference type="ARBA" id="ARBA00060890"/>
    </source>
</evidence>
<evidence type="ECO:0000256" key="1">
    <source>
        <dbReference type="ARBA" id="ARBA00022729"/>
    </source>
</evidence>
<dbReference type="FunCoup" id="A0A2P5IAL9">
    <property type="interactions" value="17"/>
</dbReference>
<dbReference type="OrthoDB" id="4689212at2759"/>
<proteinExistence type="inferred from homology"/>
<feature type="signal peptide" evidence="5">
    <location>
        <begin position="1"/>
        <end position="17"/>
    </location>
</feature>
<feature type="region of interest" description="Disordered" evidence="4">
    <location>
        <begin position="241"/>
        <end position="303"/>
    </location>
</feature>
<evidence type="ECO:0000313" key="8">
    <source>
        <dbReference type="Proteomes" id="UP000094444"/>
    </source>
</evidence>
<dbReference type="GO" id="GO:0008237">
    <property type="term" value="F:metallopeptidase activity"/>
    <property type="evidence" value="ECO:0007669"/>
    <property type="project" value="InterPro"/>
</dbReference>
<dbReference type="GO" id="GO:0009986">
    <property type="term" value="C:cell surface"/>
    <property type="evidence" value="ECO:0007669"/>
    <property type="project" value="TreeGrafter"/>
</dbReference>
<dbReference type="Gene3D" id="3.40.390.10">
    <property type="entry name" value="Collagenase (Catalytic Domain)"/>
    <property type="match status" value="1"/>
</dbReference>
<keyword evidence="1 5" id="KW-0732">Signal</keyword>
<dbReference type="PANTHER" id="PTHR39399">
    <property type="entry name" value="PROTEIN ZPS1"/>
    <property type="match status" value="1"/>
</dbReference>
<evidence type="ECO:0000259" key="6">
    <source>
        <dbReference type="Pfam" id="PF13933"/>
    </source>
</evidence>
<dbReference type="GO" id="GO:0009277">
    <property type="term" value="C:fungal-type cell wall"/>
    <property type="evidence" value="ECO:0007669"/>
    <property type="project" value="TreeGrafter"/>
</dbReference>
<dbReference type="Pfam" id="PF13933">
    <property type="entry name" value="HRXXH"/>
    <property type="match status" value="1"/>
</dbReference>
<accession>A0A2P5IAL9</accession>
<evidence type="ECO:0000256" key="2">
    <source>
        <dbReference type="ARBA" id="ARBA00023180"/>
    </source>
</evidence>
<dbReference type="GO" id="GO:0008270">
    <property type="term" value="F:zinc ion binding"/>
    <property type="evidence" value="ECO:0007669"/>
    <property type="project" value="TreeGrafter"/>
</dbReference>
<comment type="caution">
    <text evidence="7">The sequence shown here is derived from an EMBL/GenBank/DDBJ whole genome shotgun (WGS) entry which is preliminary data.</text>
</comment>
<dbReference type="EMBL" id="MAVT02000105">
    <property type="protein sequence ID" value="POS79550.1"/>
    <property type="molecule type" value="Genomic_DNA"/>
</dbReference>
<dbReference type="FunFam" id="3.40.390.10:FF:000043">
    <property type="entry name" value="Major allergen Asp F2"/>
    <property type="match status" value="1"/>
</dbReference>
<gene>
    <name evidence="7" type="ORF">DHEL01_v202049</name>
</gene>
<dbReference type="GO" id="GO:0005178">
    <property type="term" value="F:integrin binding"/>
    <property type="evidence" value="ECO:0007669"/>
    <property type="project" value="TreeGrafter"/>
</dbReference>
<dbReference type="PANTHER" id="PTHR39399:SF1">
    <property type="entry name" value="PROTEIN ZPS1"/>
    <property type="match status" value="1"/>
</dbReference>
<dbReference type="InterPro" id="IPR029482">
    <property type="entry name" value="HRXXH"/>
</dbReference>